<keyword evidence="4" id="KW-0378">Hydrolase</keyword>
<dbReference type="Proteomes" id="UP001150538">
    <property type="component" value="Unassembled WGS sequence"/>
</dbReference>
<dbReference type="GO" id="GO:0006508">
    <property type="term" value="P:proteolysis"/>
    <property type="evidence" value="ECO:0007669"/>
    <property type="project" value="UniProtKB-KW"/>
</dbReference>
<evidence type="ECO:0000256" key="7">
    <source>
        <dbReference type="SAM" id="SignalP"/>
    </source>
</evidence>
<comment type="caution">
    <text evidence="9">The sequence shown here is derived from an EMBL/GenBank/DDBJ whole genome shotgun (WGS) entry which is preliminary data.</text>
</comment>
<dbReference type="SUPFAM" id="SSF53474">
    <property type="entry name" value="alpha/beta-Hydrolases"/>
    <property type="match status" value="1"/>
</dbReference>
<keyword evidence="3 7" id="KW-0732">Signal</keyword>
<evidence type="ECO:0000313" key="10">
    <source>
        <dbReference type="Proteomes" id="UP001150538"/>
    </source>
</evidence>
<feature type="domain" description="Peptidase S9 prolyl oligopeptidase catalytic" evidence="8">
    <location>
        <begin position="555"/>
        <end position="763"/>
    </location>
</feature>
<comment type="similarity">
    <text evidence="1">Belongs to the peptidase S9C family.</text>
</comment>
<dbReference type="InterPro" id="IPR011042">
    <property type="entry name" value="6-blade_b-propeller_TolB-like"/>
</dbReference>
<protein>
    <recommendedName>
        <fullName evidence="6">Dipeptidyl-peptidase V</fullName>
    </recommendedName>
</protein>
<dbReference type="Gene3D" id="2.120.10.30">
    <property type="entry name" value="TolB, C-terminal domain"/>
    <property type="match status" value="1"/>
</dbReference>
<dbReference type="InterPro" id="IPR001375">
    <property type="entry name" value="Peptidase_S9_cat"/>
</dbReference>
<keyword evidence="5" id="KW-0720">Serine protease</keyword>
<sequence length="774" mass="88417">MYFRKSALSAGTVFLCALLSPSFAGVIGTNHDSKLSSISASSTPNVDQKHLKPLDINLFHSLRRCGYPNLVPDSDFVLYLTYRYNVTDNTGDTRFHRLDINSGESVPLTSDDISKDAHSLMTLDDKHFGYTVNNTLYIKPLPPADYTLDKSKSGHAYETTNSTSIQVHSWPVDAGQFNYNPIKQKLFFQASVYHNMTLNQTKEHDKYIDEKKFDSAQIYDDLWVRHWNEWMTKKKSNLFVVDLIKPTNTEGSGNWTLDENKSLVNLMAGLPEYPNPVIDWDLSFYTVSKQGDKVAIVVKPPSIDLAWKTNVDVYLIDVDDHMHPTLITGSSEDGHSDDGKLVKFDGAASHPVFSNDGKKLAWFQMETPCYESDIKRIYIYDIETKERRSIARDWDLSPDSIVWSNDDSTLYVSVEETGKYKLYQMDVQTGTKRKPIINNGNMGRVLTLPGQNDRLVYFHSETDKTGNIFSIKLNAEDDGSGDSHEIRQLTDTNADTMKDVYLGKPNEFWFHGAGGDLVHGWFIYPYGFDPAKKWPLAMIVHGGPQQANTQGFSYAQWNPNMYANAGFLTVEINFHGSPSYGQNFTNSIRYQWGGYPYQDIMLGLDYMLKNHGNIIDENRMVSLGASYGGYMQNWINGQTDRFKALVSHDGEFDLTESYYSTDELWFPEYDLGGTPYKHPEVYKKWSPSEFVNNMKTPTLFIHGQNDFRLTLDQSITAFTALRRRGVDARLMYFPDEDHWTNKNSNSVRWATEVIRWISKHTNNELPYELPSLVS</sequence>
<dbReference type="InterPro" id="IPR029058">
    <property type="entry name" value="AB_hydrolase_fold"/>
</dbReference>
<dbReference type="EMBL" id="JANBPU010000410">
    <property type="protein sequence ID" value="KAJ1911779.1"/>
    <property type="molecule type" value="Genomic_DNA"/>
</dbReference>
<keyword evidence="2" id="KW-0645">Protease</keyword>
<gene>
    <name evidence="9" type="primary">dpp5_2</name>
    <name evidence="9" type="ORF">H4219_005833</name>
</gene>
<name>A0A9W8DP98_9FUNG</name>
<evidence type="ECO:0000313" key="9">
    <source>
        <dbReference type="EMBL" id="KAJ1911779.1"/>
    </source>
</evidence>
<evidence type="ECO:0000256" key="6">
    <source>
        <dbReference type="ARBA" id="ARBA00032829"/>
    </source>
</evidence>
<proteinExistence type="inferred from homology"/>
<dbReference type="AlphaFoldDB" id="A0A9W8DP98"/>
<keyword evidence="10" id="KW-1185">Reference proteome</keyword>
<dbReference type="OrthoDB" id="416344at2759"/>
<evidence type="ECO:0000259" key="8">
    <source>
        <dbReference type="Pfam" id="PF00326"/>
    </source>
</evidence>
<evidence type="ECO:0000256" key="1">
    <source>
        <dbReference type="ARBA" id="ARBA00010040"/>
    </source>
</evidence>
<evidence type="ECO:0000256" key="5">
    <source>
        <dbReference type="ARBA" id="ARBA00022825"/>
    </source>
</evidence>
<dbReference type="Pfam" id="PF00326">
    <property type="entry name" value="Peptidase_S9"/>
    <property type="match status" value="1"/>
</dbReference>
<dbReference type="Gene3D" id="3.40.50.1820">
    <property type="entry name" value="alpha/beta hydrolase"/>
    <property type="match status" value="1"/>
</dbReference>
<feature type="signal peptide" evidence="7">
    <location>
        <begin position="1"/>
        <end position="24"/>
    </location>
</feature>
<evidence type="ECO:0000256" key="4">
    <source>
        <dbReference type="ARBA" id="ARBA00022801"/>
    </source>
</evidence>
<dbReference type="SUPFAM" id="SSF82171">
    <property type="entry name" value="DPP6 N-terminal domain-like"/>
    <property type="match status" value="1"/>
</dbReference>
<reference evidence="9" key="1">
    <citation type="submission" date="2022-07" db="EMBL/GenBank/DDBJ databases">
        <title>Phylogenomic reconstructions and comparative analyses of Kickxellomycotina fungi.</title>
        <authorList>
            <person name="Reynolds N.K."/>
            <person name="Stajich J.E."/>
            <person name="Barry K."/>
            <person name="Grigoriev I.V."/>
            <person name="Crous P."/>
            <person name="Smith M.E."/>
        </authorList>
    </citation>
    <scope>NUCLEOTIDE SEQUENCE</scope>
    <source>
        <strain evidence="9">NBRC 100468</strain>
    </source>
</reference>
<organism evidence="9 10">
    <name type="scientific">Mycoemilia scoparia</name>
    <dbReference type="NCBI Taxonomy" id="417184"/>
    <lineage>
        <taxon>Eukaryota</taxon>
        <taxon>Fungi</taxon>
        <taxon>Fungi incertae sedis</taxon>
        <taxon>Zoopagomycota</taxon>
        <taxon>Kickxellomycotina</taxon>
        <taxon>Kickxellomycetes</taxon>
        <taxon>Kickxellales</taxon>
        <taxon>Kickxellaceae</taxon>
        <taxon>Mycoemilia</taxon>
    </lineage>
</organism>
<dbReference type="FunFam" id="3.40.50.1820:FF:000028">
    <property type="entry name" value="S9 family peptidase"/>
    <property type="match status" value="1"/>
</dbReference>
<dbReference type="PANTHER" id="PTHR42776:SF13">
    <property type="entry name" value="DIPEPTIDYL-PEPTIDASE 5"/>
    <property type="match status" value="1"/>
</dbReference>
<accession>A0A9W8DP98</accession>
<dbReference type="InterPro" id="IPR011659">
    <property type="entry name" value="WD40"/>
</dbReference>
<evidence type="ECO:0000256" key="2">
    <source>
        <dbReference type="ARBA" id="ARBA00022670"/>
    </source>
</evidence>
<dbReference type="Pfam" id="PF07676">
    <property type="entry name" value="PD40"/>
    <property type="match status" value="1"/>
</dbReference>
<dbReference type="PANTHER" id="PTHR42776">
    <property type="entry name" value="SERINE PEPTIDASE S9 FAMILY MEMBER"/>
    <property type="match status" value="1"/>
</dbReference>
<dbReference type="GO" id="GO:0004252">
    <property type="term" value="F:serine-type endopeptidase activity"/>
    <property type="evidence" value="ECO:0007669"/>
    <property type="project" value="TreeGrafter"/>
</dbReference>
<evidence type="ECO:0000256" key="3">
    <source>
        <dbReference type="ARBA" id="ARBA00022729"/>
    </source>
</evidence>
<feature type="chain" id="PRO_5040939261" description="Dipeptidyl-peptidase V" evidence="7">
    <location>
        <begin position="25"/>
        <end position="774"/>
    </location>
</feature>